<reference evidence="2" key="1">
    <citation type="submission" date="2022-06" db="EMBL/GenBank/DDBJ databases">
        <title>Idiomarina rhizosphaerae M1R2S28.</title>
        <authorList>
            <person name="Sun J.-Q."/>
            <person name="Li L.-F."/>
        </authorList>
    </citation>
    <scope>NUCLEOTIDE SEQUENCE</scope>
    <source>
        <strain evidence="2">M1R2S28</strain>
    </source>
</reference>
<evidence type="ECO:0000313" key="2">
    <source>
        <dbReference type="EMBL" id="MCP1340472.1"/>
    </source>
</evidence>
<sequence length="239" mass="26685">MTQSNSKSRFLFICLAFLTAGFTTFAQADERTLSISGSGSVSAIPDQMSLTFWIEERGNKLSSQKTLVDNTTSRLINDLNSKGIEDKDIRSYQLQIYPRYEQNDDGKTEQNGFVVQREVQVTLLEPENYDDIIDLALARGITRVGQVRFEISDQQGLYQQALINAYEQAKNKAERLAAAAGLELTGTLSIAERSMSRPMVMQMAEMNTRSDKVSLPGQQTIEAQVEVIFSTQTQSDSDN</sequence>
<dbReference type="PANTHER" id="PTHR34387:SF2">
    <property type="entry name" value="SLR1258 PROTEIN"/>
    <property type="match status" value="1"/>
</dbReference>
<dbReference type="Pfam" id="PF04402">
    <property type="entry name" value="SIMPL"/>
    <property type="match status" value="1"/>
</dbReference>
<accession>A0A9X2FXM4</accession>
<keyword evidence="1" id="KW-0732">Signal</keyword>
<proteinExistence type="predicted"/>
<organism evidence="2 3">
    <name type="scientific">Idiomarina rhizosphaerae</name>
    <dbReference type="NCBI Taxonomy" id="2961572"/>
    <lineage>
        <taxon>Bacteria</taxon>
        <taxon>Pseudomonadati</taxon>
        <taxon>Pseudomonadota</taxon>
        <taxon>Gammaproteobacteria</taxon>
        <taxon>Alteromonadales</taxon>
        <taxon>Idiomarinaceae</taxon>
        <taxon>Idiomarina</taxon>
    </lineage>
</organism>
<dbReference type="Gene3D" id="3.30.70.2970">
    <property type="entry name" value="Protein of unknown function (DUF541), domain 2"/>
    <property type="match status" value="1"/>
</dbReference>
<feature type="chain" id="PRO_5040794323" evidence="1">
    <location>
        <begin position="29"/>
        <end position="239"/>
    </location>
</feature>
<dbReference type="Gene3D" id="3.30.110.170">
    <property type="entry name" value="Protein of unknown function (DUF541), domain 1"/>
    <property type="match status" value="1"/>
</dbReference>
<dbReference type="PANTHER" id="PTHR34387">
    <property type="entry name" value="SLR1258 PROTEIN"/>
    <property type="match status" value="1"/>
</dbReference>
<dbReference type="InterPro" id="IPR052022">
    <property type="entry name" value="26kDa_periplasmic_antigen"/>
</dbReference>
<name>A0A9X2FXM4_9GAMM</name>
<keyword evidence="3" id="KW-1185">Reference proteome</keyword>
<protein>
    <submittedName>
        <fullName evidence="2">SIMPL domain-containing protein</fullName>
    </submittedName>
</protein>
<dbReference type="InterPro" id="IPR007497">
    <property type="entry name" value="SIMPL/DUF541"/>
</dbReference>
<evidence type="ECO:0000313" key="3">
    <source>
        <dbReference type="Proteomes" id="UP001139474"/>
    </source>
</evidence>
<evidence type="ECO:0000256" key="1">
    <source>
        <dbReference type="SAM" id="SignalP"/>
    </source>
</evidence>
<dbReference type="RefSeq" id="WP_253620303.1">
    <property type="nucleotide sequence ID" value="NZ_JAMZDE010000008.1"/>
</dbReference>
<dbReference type="AlphaFoldDB" id="A0A9X2FXM4"/>
<comment type="caution">
    <text evidence="2">The sequence shown here is derived from an EMBL/GenBank/DDBJ whole genome shotgun (WGS) entry which is preliminary data.</text>
</comment>
<feature type="signal peptide" evidence="1">
    <location>
        <begin position="1"/>
        <end position="28"/>
    </location>
</feature>
<dbReference type="GO" id="GO:0006974">
    <property type="term" value="P:DNA damage response"/>
    <property type="evidence" value="ECO:0007669"/>
    <property type="project" value="TreeGrafter"/>
</dbReference>
<gene>
    <name evidence="2" type="ORF">NJR55_12835</name>
</gene>
<dbReference type="EMBL" id="JAMZDE010000008">
    <property type="protein sequence ID" value="MCP1340472.1"/>
    <property type="molecule type" value="Genomic_DNA"/>
</dbReference>
<dbReference type="Proteomes" id="UP001139474">
    <property type="component" value="Unassembled WGS sequence"/>
</dbReference>